<keyword evidence="2" id="KW-0732">Signal</keyword>
<dbReference type="AlphaFoldDB" id="A0A160T2U9"/>
<dbReference type="EMBL" id="LN890655">
    <property type="protein sequence ID" value="CUS04471.2"/>
    <property type="molecule type" value="Genomic_DNA"/>
</dbReference>
<dbReference type="Proteomes" id="UP000215027">
    <property type="component" value="Chromosome I"/>
</dbReference>
<dbReference type="InterPro" id="IPR038670">
    <property type="entry name" value="HslJ-like_sf"/>
</dbReference>
<evidence type="ECO:0000313" key="5">
    <source>
        <dbReference type="Proteomes" id="UP000215027"/>
    </source>
</evidence>
<dbReference type="PROSITE" id="PS51257">
    <property type="entry name" value="PROKAR_LIPOPROTEIN"/>
    <property type="match status" value="1"/>
</dbReference>
<dbReference type="InterPro" id="IPR005184">
    <property type="entry name" value="DUF306_Meta_HslJ"/>
</dbReference>
<dbReference type="Pfam" id="PF03724">
    <property type="entry name" value="META"/>
    <property type="match status" value="2"/>
</dbReference>
<protein>
    <recommendedName>
        <fullName evidence="3">DUF306 domain-containing protein</fullName>
    </recommendedName>
</protein>
<dbReference type="OrthoDB" id="144909at2"/>
<proteinExistence type="predicted"/>
<evidence type="ECO:0000313" key="4">
    <source>
        <dbReference type="EMBL" id="CUS04471.2"/>
    </source>
</evidence>
<feature type="region of interest" description="Disordered" evidence="1">
    <location>
        <begin position="28"/>
        <end position="48"/>
    </location>
</feature>
<dbReference type="PANTHER" id="PTHR35535:SF1">
    <property type="entry name" value="HEAT SHOCK PROTEIN HSLJ"/>
    <property type="match status" value="1"/>
</dbReference>
<dbReference type="Gene3D" id="2.40.128.270">
    <property type="match status" value="2"/>
</dbReference>
<evidence type="ECO:0000256" key="2">
    <source>
        <dbReference type="SAM" id="SignalP"/>
    </source>
</evidence>
<feature type="chain" id="PRO_5008240546" description="DUF306 domain-containing protein" evidence="2">
    <location>
        <begin position="22"/>
        <end position="294"/>
    </location>
</feature>
<gene>
    <name evidence="4" type="ORF">CFX0092_A2593</name>
</gene>
<reference evidence="4" key="1">
    <citation type="submission" date="2016-01" db="EMBL/GenBank/DDBJ databases">
        <authorList>
            <person name="Mcilroy J.S."/>
            <person name="Karst M S."/>
            <person name="Albertsen M."/>
        </authorList>
    </citation>
    <scope>NUCLEOTIDE SEQUENCE</scope>
    <source>
        <strain evidence="4">Cfx-K</strain>
    </source>
</reference>
<sequence length="294" mass="30417">MMKKTYFSLMAALVALAVALAACTPTGGEPESIAAPTEQPAAETVEGATDLEKTDEMSENGLQGVRWVLVSYLNAAGETVEALADREATAEFGADGRVAGNGSCNNYFAGYTVDGANLTISQAGSTMMACTDEGVMEQEAAFLAALQAAATFTNDGETLQIANAEGATVLTFRAVAPTALVGTNWTATMVNNNREAVSGLIADTTITAVFTEDGKLNGSAGCNNYMTSYTLDGGNITILPAATTRKMCPEPAGVMEQETAFVTMLSQAATYTISGNVLELRTAEGALIVSFMAE</sequence>
<feature type="domain" description="DUF306" evidence="3">
    <location>
        <begin position="61"/>
        <end position="173"/>
    </location>
</feature>
<feature type="signal peptide" evidence="2">
    <location>
        <begin position="1"/>
        <end position="21"/>
    </location>
</feature>
<dbReference type="InterPro" id="IPR053147">
    <property type="entry name" value="Hsp_HslJ-like"/>
</dbReference>
<dbReference type="PANTHER" id="PTHR35535">
    <property type="entry name" value="HEAT SHOCK PROTEIN HSLJ"/>
    <property type="match status" value="1"/>
</dbReference>
<name>A0A160T2U9_9CHLR</name>
<feature type="domain" description="DUF306" evidence="3">
    <location>
        <begin position="179"/>
        <end position="291"/>
    </location>
</feature>
<evidence type="ECO:0000256" key="1">
    <source>
        <dbReference type="SAM" id="MobiDB-lite"/>
    </source>
</evidence>
<accession>A0A160T2U9</accession>
<keyword evidence="5" id="KW-1185">Reference proteome</keyword>
<organism evidence="4 5">
    <name type="scientific">Candidatus Promineifilum breve</name>
    <dbReference type="NCBI Taxonomy" id="1806508"/>
    <lineage>
        <taxon>Bacteria</taxon>
        <taxon>Bacillati</taxon>
        <taxon>Chloroflexota</taxon>
        <taxon>Ardenticatenia</taxon>
        <taxon>Candidatus Promineifilales</taxon>
        <taxon>Candidatus Promineifilaceae</taxon>
        <taxon>Candidatus Promineifilum</taxon>
    </lineage>
</organism>
<dbReference type="RefSeq" id="WP_095043801.1">
    <property type="nucleotide sequence ID" value="NZ_LN890655.1"/>
</dbReference>
<dbReference type="KEGG" id="pbf:CFX0092_A2593"/>
<evidence type="ECO:0000259" key="3">
    <source>
        <dbReference type="Pfam" id="PF03724"/>
    </source>
</evidence>